<gene>
    <name evidence="2" type="ORF">DEW08_12740</name>
</gene>
<dbReference type="PROSITE" id="PS51257">
    <property type="entry name" value="PROKAR_LIPOPROTEIN"/>
    <property type="match status" value="1"/>
</dbReference>
<sequence>MTTRLFRRGPAGLAVTTLLALAACAPTVKIEAPDKPIEINLNVRIEQEVRVKLERDVDKAIASDPALFGLPPAAVKEAAEKSGKEKTK</sequence>
<dbReference type="EMBL" id="CP029353">
    <property type="protein sequence ID" value="AWK86980.1"/>
    <property type="molecule type" value="Genomic_DNA"/>
</dbReference>
<dbReference type="KEGG" id="azz:DEW08_12740"/>
<evidence type="ECO:0000313" key="3">
    <source>
        <dbReference type="Proteomes" id="UP000245629"/>
    </source>
</evidence>
<feature type="chain" id="PRO_5015683889" evidence="1">
    <location>
        <begin position="23"/>
        <end position="88"/>
    </location>
</feature>
<dbReference type="OrthoDB" id="7428332at2"/>
<feature type="signal peptide" evidence="1">
    <location>
        <begin position="1"/>
        <end position="22"/>
    </location>
</feature>
<dbReference type="AlphaFoldDB" id="A0A2S2CRI3"/>
<organism evidence="2 3">
    <name type="scientific">Azospirillum thermophilum</name>
    <dbReference type="NCBI Taxonomy" id="2202148"/>
    <lineage>
        <taxon>Bacteria</taxon>
        <taxon>Pseudomonadati</taxon>
        <taxon>Pseudomonadota</taxon>
        <taxon>Alphaproteobacteria</taxon>
        <taxon>Rhodospirillales</taxon>
        <taxon>Azospirillaceae</taxon>
        <taxon>Azospirillum</taxon>
    </lineage>
</organism>
<protein>
    <submittedName>
        <fullName evidence="2">YnbE family lipoprotein</fullName>
    </submittedName>
</protein>
<dbReference type="InterPro" id="IPR025985">
    <property type="entry name" value="YnbE"/>
</dbReference>
<reference evidence="3" key="1">
    <citation type="submission" date="2018-05" db="EMBL/GenBank/DDBJ databases">
        <title>Azospirillum thermophila sp. nov., a novel isolated from hot spring.</title>
        <authorList>
            <person name="Zhao Z."/>
        </authorList>
    </citation>
    <scope>NUCLEOTIDE SEQUENCE [LARGE SCALE GENOMIC DNA]</scope>
    <source>
        <strain evidence="3">CFH 70021</strain>
    </source>
</reference>
<keyword evidence="2" id="KW-0449">Lipoprotein</keyword>
<proteinExistence type="predicted"/>
<keyword evidence="3" id="KW-1185">Reference proteome</keyword>
<evidence type="ECO:0000256" key="1">
    <source>
        <dbReference type="SAM" id="SignalP"/>
    </source>
</evidence>
<accession>A0A2S2CRI3</accession>
<evidence type="ECO:0000313" key="2">
    <source>
        <dbReference type="EMBL" id="AWK86980.1"/>
    </source>
</evidence>
<keyword evidence="1" id="KW-0732">Signal</keyword>
<dbReference type="RefSeq" id="WP_109327641.1">
    <property type="nucleotide sequence ID" value="NZ_CP029353.1"/>
</dbReference>
<name>A0A2S2CRI3_9PROT</name>
<dbReference type="Pfam" id="PF13617">
    <property type="entry name" value="Lipoprotein_19"/>
    <property type="match status" value="1"/>
</dbReference>
<dbReference type="Proteomes" id="UP000245629">
    <property type="component" value="Chromosome 2"/>
</dbReference>